<keyword evidence="3" id="KW-0238">DNA-binding</keyword>
<dbReference type="GeneID" id="100836015"/>
<evidence type="ECO:0000256" key="4">
    <source>
        <dbReference type="ARBA" id="ARBA00023163"/>
    </source>
</evidence>
<evidence type="ECO:0000259" key="7">
    <source>
        <dbReference type="PROSITE" id="PS50811"/>
    </source>
</evidence>
<dbReference type="RefSeq" id="XP_014754332.1">
    <property type="nucleotide sequence ID" value="XM_014898846.2"/>
</dbReference>
<gene>
    <name evidence="9" type="primary">LOC100836015</name>
    <name evidence="8" type="ORF">BRADI_2g15360v3</name>
</gene>
<dbReference type="EnsemblPlants" id="KQK04699">
    <property type="protein sequence ID" value="KQK04699"/>
    <property type="gene ID" value="BRADI_2g15360v3"/>
</dbReference>
<evidence type="ECO:0000313" key="9">
    <source>
        <dbReference type="EnsemblPlants" id="KQK04699"/>
    </source>
</evidence>
<dbReference type="EMBL" id="CM000881">
    <property type="protein sequence ID" value="KQK04699.1"/>
    <property type="molecule type" value="Genomic_DNA"/>
</dbReference>
<name>A0A0Q3IFK7_BRADI</name>
<dbReference type="FunFam" id="2.20.25.80:FF:000003">
    <property type="entry name" value="WRKY transcription factor 57"/>
    <property type="match status" value="1"/>
</dbReference>
<dbReference type="InterPro" id="IPR003657">
    <property type="entry name" value="WRKY_dom"/>
</dbReference>
<keyword evidence="5" id="KW-0539">Nucleus</keyword>
<dbReference type="AlphaFoldDB" id="A0A0Q3IFK7"/>
<dbReference type="KEGG" id="bdi:100836015"/>
<organism evidence="8">
    <name type="scientific">Brachypodium distachyon</name>
    <name type="common">Purple false brome</name>
    <name type="synonym">Trachynia distachya</name>
    <dbReference type="NCBI Taxonomy" id="15368"/>
    <lineage>
        <taxon>Eukaryota</taxon>
        <taxon>Viridiplantae</taxon>
        <taxon>Streptophyta</taxon>
        <taxon>Embryophyta</taxon>
        <taxon>Tracheophyta</taxon>
        <taxon>Spermatophyta</taxon>
        <taxon>Magnoliopsida</taxon>
        <taxon>Liliopsida</taxon>
        <taxon>Poales</taxon>
        <taxon>Poaceae</taxon>
        <taxon>BOP clade</taxon>
        <taxon>Pooideae</taxon>
        <taxon>Stipodae</taxon>
        <taxon>Brachypodieae</taxon>
        <taxon>Brachypodium</taxon>
    </lineage>
</organism>
<dbReference type="SMART" id="SM00774">
    <property type="entry name" value="WRKY"/>
    <property type="match status" value="1"/>
</dbReference>
<dbReference type="Gene3D" id="2.20.25.80">
    <property type="entry name" value="WRKY domain"/>
    <property type="match status" value="1"/>
</dbReference>
<feature type="region of interest" description="Disordered" evidence="6">
    <location>
        <begin position="93"/>
        <end position="153"/>
    </location>
</feature>
<dbReference type="Proteomes" id="UP000008810">
    <property type="component" value="Chromosome 2"/>
</dbReference>
<dbReference type="ExpressionAtlas" id="A0A0Q3IFK7">
    <property type="expression patterns" value="baseline"/>
</dbReference>
<dbReference type="GO" id="GO:0003700">
    <property type="term" value="F:DNA-binding transcription factor activity"/>
    <property type="evidence" value="ECO:0000318"/>
    <property type="project" value="GO_Central"/>
</dbReference>
<dbReference type="PANTHER" id="PTHR31221">
    <property type="entry name" value="WRKY TRANSCRIPTION FACTOR PROTEIN 1-RELATED"/>
    <property type="match status" value="1"/>
</dbReference>
<keyword evidence="4" id="KW-0804">Transcription</keyword>
<dbReference type="InterPro" id="IPR036576">
    <property type="entry name" value="WRKY_dom_sf"/>
</dbReference>
<evidence type="ECO:0000313" key="8">
    <source>
        <dbReference type="EMBL" id="KQK04699.1"/>
    </source>
</evidence>
<keyword evidence="2" id="KW-0805">Transcription regulation</keyword>
<protein>
    <recommendedName>
        <fullName evidence="7">WRKY domain-containing protein</fullName>
    </recommendedName>
</protein>
<comment type="subcellular location">
    <subcellularLocation>
        <location evidence="1">Nucleus</location>
    </subcellularLocation>
</comment>
<dbReference type="Pfam" id="PF03106">
    <property type="entry name" value="WRKY"/>
    <property type="match status" value="1"/>
</dbReference>
<feature type="domain" description="WRKY" evidence="7">
    <location>
        <begin position="158"/>
        <end position="223"/>
    </location>
</feature>
<evidence type="ECO:0000256" key="5">
    <source>
        <dbReference type="ARBA" id="ARBA00023242"/>
    </source>
</evidence>
<accession>A0A0Q3IFK7</accession>
<dbReference type="GO" id="GO:0000976">
    <property type="term" value="F:transcription cis-regulatory region binding"/>
    <property type="evidence" value="ECO:0000318"/>
    <property type="project" value="GO_Central"/>
</dbReference>
<sequence length="306" mass="32345">MHSMSGSAAGGGYLGGQLVFGRLSGDQPAAGFGSSFDDTGGIFVSSQSSAPGAGGDGGGLTTQPAYDCSSVTEYYLQGFLEHNYPLDAGDAAADAVKQPGSSAAEEEDEGDVDEAAASADHQKCRGNGLKKKQKKKEEEEKKGARRARGSRLAFATKSEVDHLDDGYRWRKYGQKAVKNSSYPRSYYRCTAARCGVKKQVERSQQDPATVITTYEGQHQHPSPITCRLPPPLVGAGATMLAAYHSSLIAAAAHSQGQLLHHDIYTPSDVPAAPPLALLPQAAAEYYDGPQALLPGFVVDNRRHGQT</sequence>
<dbReference type="InterPro" id="IPR044810">
    <property type="entry name" value="WRKY_plant"/>
</dbReference>
<feature type="compositionally biased region" description="Acidic residues" evidence="6">
    <location>
        <begin position="104"/>
        <end position="114"/>
    </location>
</feature>
<keyword evidence="10" id="KW-1185">Reference proteome</keyword>
<evidence type="ECO:0000256" key="6">
    <source>
        <dbReference type="SAM" id="MobiDB-lite"/>
    </source>
</evidence>
<evidence type="ECO:0000256" key="1">
    <source>
        <dbReference type="ARBA" id="ARBA00004123"/>
    </source>
</evidence>
<dbReference type="SUPFAM" id="SSF118290">
    <property type="entry name" value="WRKY DNA-binding domain"/>
    <property type="match status" value="1"/>
</dbReference>
<dbReference type="Gramene" id="KQK04699">
    <property type="protein sequence ID" value="KQK04699"/>
    <property type="gene ID" value="BRADI_2g15360v3"/>
</dbReference>
<reference evidence="8 9" key="1">
    <citation type="journal article" date="2010" name="Nature">
        <title>Genome sequencing and analysis of the model grass Brachypodium distachyon.</title>
        <authorList>
            <consortium name="International Brachypodium Initiative"/>
        </authorList>
    </citation>
    <scope>NUCLEOTIDE SEQUENCE [LARGE SCALE GENOMIC DNA]</scope>
    <source>
        <strain evidence="8">Bd21</strain>
        <strain evidence="9">cv. Bd21</strain>
    </source>
</reference>
<reference evidence="8" key="2">
    <citation type="submission" date="2017-06" db="EMBL/GenBank/DDBJ databases">
        <title>WGS assembly of Brachypodium distachyon.</title>
        <authorList>
            <consortium name="The International Brachypodium Initiative"/>
            <person name="Lucas S."/>
            <person name="Harmon-Smith M."/>
            <person name="Lail K."/>
            <person name="Tice H."/>
            <person name="Grimwood J."/>
            <person name="Bruce D."/>
            <person name="Barry K."/>
            <person name="Shu S."/>
            <person name="Lindquist E."/>
            <person name="Wang M."/>
            <person name="Pitluck S."/>
            <person name="Vogel J.P."/>
            <person name="Garvin D.F."/>
            <person name="Mockler T.C."/>
            <person name="Schmutz J."/>
            <person name="Rokhsar D."/>
            <person name="Bevan M.W."/>
        </authorList>
    </citation>
    <scope>NUCLEOTIDE SEQUENCE</scope>
    <source>
        <strain evidence="8">Bd21</strain>
    </source>
</reference>
<evidence type="ECO:0000256" key="2">
    <source>
        <dbReference type="ARBA" id="ARBA00023015"/>
    </source>
</evidence>
<dbReference type="PANTHER" id="PTHR31221:SF366">
    <property type="entry name" value="OS05G0583000 PROTEIN"/>
    <property type="match status" value="1"/>
</dbReference>
<dbReference type="PROSITE" id="PS50811">
    <property type="entry name" value="WRKY"/>
    <property type="match status" value="1"/>
</dbReference>
<dbReference type="GO" id="GO:0005634">
    <property type="term" value="C:nucleus"/>
    <property type="evidence" value="ECO:0000318"/>
    <property type="project" value="GO_Central"/>
</dbReference>
<dbReference type="OrthoDB" id="693960at2759"/>
<dbReference type="GO" id="GO:0006355">
    <property type="term" value="P:regulation of DNA-templated transcription"/>
    <property type="evidence" value="ECO:0000318"/>
    <property type="project" value="GO_Central"/>
</dbReference>
<reference evidence="9" key="3">
    <citation type="submission" date="2018-08" db="UniProtKB">
        <authorList>
            <consortium name="EnsemblPlants"/>
        </authorList>
    </citation>
    <scope>IDENTIFICATION</scope>
    <source>
        <strain evidence="9">cv. Bd21</strain>
    </source>
</reference>
<evidence type="ECO:0000256" key="3">
    <source>
        <dbReference type="ARBA" id="ARBA00023125"/>
    </source>
</evidence>
<proteinExistence type="predicted"/>
<evidence type="ECO:0000313" key="10">
    <source>
        <dbReference type="Proteomes" id="UP000008810"/>
    </source>
</evidence>